<name>A0A0V8JMG6_9BACI</name>
<evidence type="ECO:0000313" key="2">
    <source>
        <dbReference type="Proteomes" id="UP000053681"/>
    </source>
</evidence>
<keyword evidence="2" id="KW-1185">Reference proteome</keyword>
<dbReference type="EMBL" id="LNQP01000028">
    <property type="protein sequence ID" value="KSU88156.1"/>
    <property type="molecule type" value="Genomic_DNA"/>
</dbReference>
<dbReference type="Proteomes" id="UP000053681">
    <property type="component" value="Unassembled WGS sequence"/>
</dbReference>
<reference evidence="1 2" key="1">
    <citation type="submission" date="2015-11" db="EMBL/GenBank/DDBJ databases">
        <title>Bacillus caseinolyticus sp nov.</title>
        <authorList>
            <person name="Dastager S.G."/>
            <person name="Mawlankar R."/>
        </authorList>
    </citation>
    <scope>NUCLEOTIDE SEQUENCE [LARGE SCALE GENOMIC DNA]</scope>
    <source>
        <strain evidence="1 2">SGD-V-76</strain>
    </source>
</reference>
<dbReference type="InterPro" id="IPR025851">
    <property type="entry name" value="SUKH-4"/>
</dbReference>
<dbReference type="Pfam" id="PF14435">
    <property type="entry name" value="SUKH-4"/>
    <property type="match status" value="1"/>
</dbReference>
<protein>
    <recommendedName>
        <fullName evidence="3">SUKH-4 immunity protein</fullName>
    </recommendedName>
</protein>
<proteinExistence type="predicted"/>
<sequence>MKKVKQRKEKRILFDKSQLAPLKVDLETKKLLAEVGLPRDVAPLFEFMSSKNQLCTLCETLHLSARYQLYWFLGMTKLGDPICLHGDNGNIVLLDVSNDDCERLINSSLVQFLQFVELFYEYIQPFVLRDERPEVDGHVPNILIREMRERFEEIDKEAMKPHSFWKLELDSLSK</sequence>
<dbReference type="AlphaFoldDB" id="A0A0V8JMG6"/>
<dbReference type="GeneID" id="93681591"/>
<accession>A0A0V8JMG6</accession>
<evidence type="ECO:0008006" key="3">
    <source>
        <dbReference type="Google" id="ProtNLM"/>
    </source>
</evidence>
<gene>
    <name evidence="1" type="ORF">AS180_09545</name>
</gene>
<dbReference type="RefSeq" id="WP_025910157.1">
    <property type="nucleotide sequence ID" value="NZ_KQ758644.1"/>
</dbReference>
<evidence type="ECO:0000313" key="1">
    <source>
        <dbReference type="EMBL" id="KSU88156.1"/>
    </source>
</evidence>
<organism evidence="1 2">
    <name type="scientific">Priestia veravalensis</name>
    <dbReference type="NCBI Taxonomy" id="1414648"/>
    <lineage>
        <taxon>Bacteria</taxon>
        <taxon>Bacillati</taxon>
        <taxon>Bacillota</taxon>
        <taxon>Bacilli</taxon>
        <taxon>Bacillales</taxon>
        <taxon>Bacillaceae</taxon>
        <taxon>Priestia</taxon>
    </lineage>
</organism>
<comment type="caution">
    <text evidence="1">The sequence shown here is derived from an EMBL/GenBank/DDBJ whole genome shotgun (WGS) entry which is preliminary data.</text>
</comment>